<evidence type="ECO:0000256" key="11">
    <source>
        <dbReference type="ARBA" id="ARBA00068450"/>
    </source>
</evidence>
<dbReference type="InterPro" id="IPR011701">
    <property type="entry name" value="MFS"/>
</dbReference>
<dbReference type="EMBL" id="JABDTM020005661">
    <property type="protein sequence ID" value="KAH0821883.1"/>
    <property type="molecule type" value="Genomic_DNA"/>
</dbReference>
<name>A0A8J6HYR6_TENMO</name>
<keyword evidence="9" id="KW-0739">Sodium transport</keyword>
<dbReference type="InterPro" id="IPR020846">
    <property type="entry name" value="MFS_dom"/>
</dbReference>
<dbReference type="PANTHER" id="PTHR11662">
    <property type="entry name" value="SOLUTE CARRIER FAMILY 17"/>
    <property type="match status" value="1"/>
</dbReference>
<dbReference type="GO" id="GO:0006814">
    <property type="term" value="P:sodium ion transport"/>
    <property type="evidence" value="ECO:0007669"/>
    <property type="project" value="UniProtKB-KW"/>
</dbReference>
<dbReference type="GO" id="GO:0016020">
    <property type="term" value="C:membrane"/>
    <property type="evidence" value="ECO:0007669"/>
    <property type="project" value="UniProtKB-SubCell"/>
</dbReference>
<dbReference type="SUPFAM" id="SSF103473">
    <property type="entry name" value="MFS general substrate transporter"/>
    <property type="match status" value="1"/>
</dbReference>
<proteinExistence type="inferred from homology"/>
<protein>
    <recommendedName>
        <fullName evidence="11">Putative inorganic phosphate cotransporter</fullName>
    </recommendedName>
</protein>
<dbReference type="AlphaFoldDB" id="A0A8J6HYR6"/>
<reference evidence="14" key="1">
    <citation type="journal article" date="2020" name="J Insects Food Feed">
        <title>The yellow mealworm (Tenebrio molitor) genome: a resource for the emerging insects as food and feed industry.</title>
        <authorList>
            <person name="Eriksson T."/>
            <person name="Andere A."/>
            <person name="Kelstrup H."/>
            <person name="Emery V."/>
            <person name="Picard C."/>
        </authorList>
    </citation>
    <scope>NUCLEOTIDE SEQUENCE</scope>
    <source>
        <strain evidence="14">Stoneville</strain>
        <tissue evidence="14">Whole head</tissue>
    </source>
</reference>
<keyword evidence="9" id="KW-0406">Ion transport</keyword>
<feature type="domain" description="Major facilitator superfamily (MFS) profile" evidence="13">
    <location>
        <begin position="1"/>
        <end position="399"/>
    </location>
</feature>
<keyword evidence="8 12" id="KW-0472">Membrane</keyword>
<dbReference type="Gene3D" id="1.20.1250.20">
    <property type="entry name" value="MFS general substrate transporter like domains"/>
    <property type="match status" value="2"/>
</dbReference>
<feature type="transmembrane region" description="Helical" evidence="12">
    <location>
        <begin position="49"/>
        <end position="69"/>
    </location>
</feature>
<comment type="caution">
    <text evidence="14">The sequence shown here is derived from an EMBL/GenBank/DDBJ whole genome shotgun (WGS) entry which is preliminary data.</text>
</comment>
<dbReference type="InterPro" id="IPR036259">
    <property type="entry name" value="MFS_trans_sf"/>
</dbReference>
<evidence type="ECO:0000256" key="8">
    <source>
        <dbReference type="ARBA" id="ARBA00023136"/>
    </source>
</evidence>
<evidence type="ECO:0000256" key="2">
    <source>
        <dbReference type="ARBA" id="ARBA00008586"/>
    </source>
</evidence>
<feature type="transmembrane region" description="Helical" evidence="12">
    <location>
        <begin position="144"/>
        <end position="162"/>
    </location>
</feature>
<feature type="transmembrane region" description="Helical" evidence="12">
    <location>
        <begin position="114"/>
        <end position="138"/>
    </location>
</feature>
<dbReference type="FunFam" id="1.20.1250.20:FF:000144">
    <property type="entry name" value="Picot, isoform B"/>
    <property type="match status" value="1"/>
</dbReference>
<evidence type="ECO:0000313" key="14">
    <source>
        <dbReference type="EMBL" id="KAH0821883.1"/>
    </source>
</evidence>
<keyword evidence="7" id="KW-0915">Sodium</keyword>
<evidence type="ECO:0000256" key="1">
    <source>
        <dbReference type="ARBA" id="ARBA00004141"/>
    </source>
</evidence>
<accession>A0A8J6HYR6</accession>
<evidence type="ECO:0000313" key="15">
    <source>
        <dbReference type="Proteomes" id="UP000719412"/>
    </source>
</evidence>
<dbReference type="FunFam" id="1.20.1250.20:FF:000003">
    <property type="entry name" value="Solute carrier family 17 member 3"/>
    <property type="match status" value="1"/>
</dbReference>
<keyword evidence="4 12" id="KW-0812">Transmembrane</keyword>
<evidence type="ECO:0000259" key="13">
    <source>
        <dbReference type="PROSITE" id="PS50850"/>
    </source>
</evidence>
<reference evidence="14" key="2">
    <citation type="submission" date="2021-08" db="EMBL/GenBank/DDBJ databases">
        <authorList>
            <person name="Eriksson T."/>
        </authorList>
    </citation>
    <scope>NUCLEOTIDE SEQUENCE</scope>
    <source>
        <strain evidence="14">Stoneville</strain>
        <tissue evidence="14">Whole head</tissue>
    </source>
</reference>
<keyword evidence="3" id="KW-0813">Transport</keyword>
<comment type="function">
    <text evidence="10">May be an inorganic phosphate cotransporter.</text>
</comment>
<keyword evidence="5" id="KW-0769">Symport</keyword>
<evidence type="ECO:0000256" key="10">
    <source>
        <dbReference type="ARBA" id="ARBA00054632"/>
    </source>
</evidence>
<dbReference type="Pfam" id="PF07690">
    <property type="entry name" value="MFS_1"/>
    <property type="match status" value="1"/>
</dbReference>
<dbReference type="Proteomes" id="UP000719412">
    <property type="component" value="Unassembled WGS sequence"/>
</dbReference>
<comment type="similarity">
    <text evidence="2">Belongs to the major facilitator superfamily. Sodium/anion cotransporter family.</text>
</comment>
<feature type="transmembrane region" description="Helical" evidence="12">
    <location>
        <begin position="281"/>
        <end position="300"/>
    </location>
</feature>
<evidence type="ECO:0000256" key="4">
    <source>
        <dbReference type="ARBA" id="ARBA00022692"/>
    </source>
</evidence>
<dbReference type="GO" id="GO:0015293">
    <property type="term" value="F:symporter activity"/>
    <property type="evidence" value="ECO:0007669"/>
    <property type="project" value="UniProtKB-KW"/>
</dbReference>
<evidence type="ECO:0000256" key="3">
    <source>
        <dbReference type="ARBA" id="ARBA00022448"/>
    </source>
</evidence>
<keyword evidence="6 12" id="KW-1133">Transmembrane helix</keyword>
<feature type="transmembrane region" description="Helical" evidence="12">
    <location>
        <begin position="344"/>
        <end position="364"/>
    </location>
</feature>
<evidence type="ECO:0000256" key="7">
    <source>
        <dbReference type="ARBA" id="ARBA00023053"/>
    </source>
</evidence>
<organism evidence="14 15">
    <name type="scientific">Tenebrio molitor</name>
    <name type="common">Yellow mealworm beetle</name>
    <dbReference type="NCBI Taxonomy" id="7067"/>
    <lineage>
        <taxon>Eukaryota</taxon>
        <taxon>Metazoa</taxon>
        <taxon>Ecdysozoa</taxon>
        <taxon>Arthropoda</taxon>
        <taxon>Hexapoda</taxon>
        <taxon>Insecta</taxon>
        <taxon>Pterygota</taxon>
        <taxon>Neoptera</taxon>
        <taxon>Endopterygota</taxon>
        <taxon>Coleoptera</taxon>
        <taxon>Polyphaga</taxon>
        <taxon>Cucujiformia</taxon>
        <taxon>Tenebrionidae</taxon>
        <taxon>Tenebrio</taxon>
    </lineage>
</organism>
<feature type="transmembrane region" description="Helical" evidence="12">
    <location>
        <begin position="376"/>
        <end position="394"/>
    </location>
</feature>
<keyword evidence="15" id="KW-1185">Reference proteome</keyword>
<dbReference type="InterPro" id="IPR050382">
    <property type="entry name" value="MFS_Na/Anion_cotransporter"/>
</dbReference>
<dbReference type="PROSITE" id="PS50850">
    <property type="entry name" value="MFS"/>
    <property type="match status" value="1"/>
</dbReference>
<dbReference type="GO" id="GO:0006820">
    <property type="term" value="P:monoatomic anion transport"/>
    <property type="evidence" value="ECO:0007669"/>
    <property type="project" value="TreeGrafter"/>
</dbReference>
<evidence type="ECO:0000256" key="9">
    <source>
        <dbReference type="ARBA" id="ARBA00023201"/>
    </source>
</evidence>
<dbReference type="PANTHER" id="PTHR11662:SF280">
    <property type="entry name" value="FI21844P1-RELATED"/>
    <property type="match status" value="1"/>
</dbReference>
<sequence>MTAETPPDPSIPTYPNWTNTDTILSSFFWGYIVPQVGAGQLGEHFGPKWFLFGTMIIGCIFNILVPTMAASLGPTGVIICRVIQGLTQGFLFPSVHTLLSKWTPLYERSTMSSVVYEGATLGIVVSMIATGAICGSSLGWPSAFYIYGGCGIVWAVVFVIFAENSPSDHKKISAEEKRYIESSNSISHERKKVPTPWRAIATSLPVWTVVITTCGQAWGSFTLLTEIPSYMSNLMNFDISSNSQLSALPYCVLLVITIASAPVADRLISNKTLTIGATRKVFNLIGTLIPAATLFALGFADGSQKDLTLALLVLAVASTGLIYSGSQVNLIDLAPNHAGTLLGIANGSSTVCSILGPLSVQFFGSDKTDPILWRKVFWLAAGLYVCGGLFFGIFSSGEVQWWNDPEEIDTQNEEKKKENC</sequence>
<comment type="subcellular location">
    <subcellularLocation>
        <location evidence="1">Membrane</location>
        <topology evidence="1">Multi-pass membrane protein</topology>
    </subcellularLocation>
</comment>
<evidence type="ECO:0000256" key="12">
    <source>
        <dbReference type="SAM" id="Phobius"/>
    </source>
</evidence>
<feature type="transmembrane region" description="Helical" evidence="12">
    <location>
        <begin position="307"/>
        <end position="324"/>
    </location>
</feature>
<evidence type="ECO:0000256" key="6">
    <source>
        <dbReference type="ARBA" id="ARBA00022989"/>
    </source>
</evidence>
<gene>
    <name evidence="14" type="ORF">GEV33_000909</name>
</gene>
<evidence type="ECO:0000256" key="5">
    <source>
        <dbReference type="ARBA" id="ARBA00022847"/>
    </source>
</evidence>
<feature type="transmembrane region" description="Helical" evidence="12">
    <location>
        <begin position="245"/>
        <end position="261"/>
    </location>
</feature>